<evidence type="ECO:0000256" key="3">
    <source>
        <dbReference type="ARBA" id="ARBA00022475"/>
    </source>
</evidence>
<evidence type="ECO:0000256" key="6">
    <source>
        <dbReference type="ARBA" id="ARBA00023136"/>
    </source>
</evidence>
<evidence type="ECO:0000256" key="1">
    <source>
        <dbReference type="ARBA" id="ARBA00004651"/>
    </source>
</evidence>
<keyword evidence="10" id="KW-1185">Reference proteome</keyword>
<comment type="similarity">
    <text evidence="2">Belongs to the EamA transporter family.</text>
</comment>
<dbReference type="EMBL" id="CP049933">
    <property type="protein sequence ID" value="QIM18187.1"/>
    <property type="molecule type" value="Genomic_DNA"/>
</dbReference>
<dbReference type="InterPro" id="IPR000620">
    <property type="entry name" value="EamA_dom"/>
</dbReference>
<feature type="transmembrane region" description="Helical" evidence="7">
    <location>
        <begin position="132"/>
        <end position="150"/>
    </location>
</feature>
<feature type="transmembrane region" description="Helical" evidence="7">
    <location>
        <begin position="44"/>
        <end position="66"/>
    </location>
</feature>
<feature type="transmembrane region" description="Helical" evidence="7">
    <location>
        <begin position="265"/>
        <end position="284"/>
    </location>
</feature>
<dbReference type="RefSeq" id="WP_166329530.1">
    <property type="nucleotide sequence ID" value="NZ_CP049933.1"/>
</dbReference>
<feature type="transmembrane region" description="Helical" evidence="7">
    <location>
        <begin position="102"/>
        <end position="120"/>
    </location>
</feature>
<feature type="transmembrane region" description="Helical" evidence="7">
    <location>
        <begin position="205"/>
        <end position="226"/>
    </location>
</feature>
<evidence type="ECO:0000256" key="2">
    <source>
        <dbReference type="ARBA" id="ARBA00007362"/>
    </source>
</evidence>
<evidence type="ECO:0000256" key="7">
    <source>
        <dbReference type="SAM" id="Phobius"/>
    </source>
</evidence>
<dbReference type="SUPFAM" id="SSF103481">
    <property type="entry name" value="Multidrug resistance efflux transporter EmrE"/>
    <property type="match status" value="2"/>
</dbReference>
<keyword evidence="6 7" id="KW-0472">Membrane</keyword>
<feature type="transmembrane region" description="Helical" evidence="7">
    <location>
        <begin position="165"/>
        <end position="185"/>
    </location>
</feature>
<accession>A0ABX6JYZ2</accession>
<evidence type="ECO:0000259" key="8">
    <source>
        <dbReference type="Pfam" id="PF00892"/>
    </source>
</evidence>
<evidence type="ECO:0000256" key="5">
    <source>
        <dbReference type="ARBA" id="ARBA00022989"/>
    </source>
</evidence>
<gene>
    <name evidence="9" type="ORF">G7066_05055</name>
</gene>
<sequence length="317" mass="32399">MSVMQAPTQDPRGRLPATIAVVVTAALWGTTGLAASFAAPLSAITTGAAGMGIGGLVLGLFGWRSVVAALRMPGARPTVLLGALSLCVFTLCFYASMGMAGIAIGTIVTICSSPIFAALLQRSIDHTPLTPRWYVAALLSIGGGGLLVAGKESGGGWMGSDPAQLPWGVLVGLCAGFAYALYAWLLRRLIQPAPLRPHGLPRNMAVSAIQATAAIPLLLFAGVTGGGQLADLGVWPALLYLGLVPMALGHALFARSLVALSAATATLYTLLEPVVATILAVLVVGERLSVTGWVGLVAVLCGLVILTLPKNYTGKHD</sequence>
<evidence type="ECO:0000313" key="9">
    <source>
        <dbReference type="EMBL" id="QIM18187.1"/>
    </source>
</evidence>
<dbReference type="Gene3D" id="1.10.3730.20">
    <property type="match status" value="1"/>
</dbReference>
<protein>
    <submittedName>
        <fullName evidence="9">EamA family transporter</fullName>
    </submittedName>
</protein>
<dbReference type="PANTHER" id="PTHR42920">
    <property type="entry name" value="OS03G0707200 PROTEIN-RELATED"/>
    <property type="match status" value="1"/>
</dbReference>
<feature type="transmembrane region" description="Helical" evidence="7">
    <location>
        <begin position="78"/>
        <end position="96"/>
    </location>
</feature>
<proteinExistence type="inferred from homology"/>
<dbReference type="InterPro" id="IPR037185">
    <property type="entry name" value="EmrE-like"/>
</dbReference>
<comment type="subcellular location">
    <subcellularLocation>
        <location evidence="1">Cell membrane</location>
        <topology evidence="1">Multi-pass membrane protein</topology>
    </subcellularLocation>
</comment>
<keyword evidence="3" id="KW-1003">Cell membrane</keyword>
<dbReference type="PANTHER" id="PTHR42920:SF5">
    <property type="entry name" value="EAMA DOMAIN-CONTAINING PROTEIN"/>
    <property type="match status" value="1"/>
</dbReference>
<keyword evidence="4 7" id="KW-0812">Transmembrane</keyword>
<reference evidence="9 10" key="1">
    <citation type="submission" date="2020-03" db="EMBL/GenBank/DDBJ databases">
        <title>Leucobacter sp. nov., isolated from beetles.</title>
        <authorList>
            <person name="Hyun D.-W."/>
            <person name="Bae J.-W."/>
        </authorList>
    </citation>
    <scope>NUCLEOTIDE SEQUENCE [LARGE SCALE GENOMIC DNA]</scope>
    <source>
        <strain evidence="9 10">HDW9A</strain>
    </source>
</reference>
<feature type="domain" description="EamA" evidence="8">
    <location>
        <begin position="167"/>
        <end position="307"/>
    </location>
</feature>
<evidence type="ECO:0000256" key="4">
    <source>
        <dbReference type="ARBA" id="ARBA00022692"/>
    </source>
</evidence>
<dbReference type="InterPro" id="IPR051258">
    <property type="entry name" value="Diverse_Substrate_Transporter"/>
</dbReference>
<keyword evidence="5 7" id="KW-1133">Transmembrane helix</keyword>
<feature type="transmembrane region" description="Helical" evidence="7">
    <location>
        <begin position="232"/>
        <end position="253"/>
    </location>
</feature>
<feature type="domain" description="EamA" evidence="8">
    <location>
        <begin position="18"/>
        <end position="145"/>
    </location>
</feature>
<evidence type="ECO:0000313" key="10">
    <source>
        <dbReference type="Proteomes" id="UP000503441"/>
    </source>
</evidence>
<dbReference type="Pfam" id="PF00892">
    <property type="entry name" value="EamA"/>
    <property type="match status" value="2"/>
</dbReference>
<organism evidence="9 10">
    <name type="scientific">Leucobacter coleopterorum</name>
    <dbReference type="NCBI Taxonomy" id="2714933"/>
    <lineage>
        <taxon>Bacteria</taxon>
        <taxon>Bacillati</taxon>
        <taxon>Actinomycetota</taxon>
        <taxon>Actinomycetes</taxon>
        <taxon>Micrococcales</taxon>
        <taxon>Microbacteriaceae</taxon>
        <taxon>Leucobacter</taxon>
    </lineage>
</organism>
<dbReference type="Proteomes" id="UP000503441">
    <property type="component" value="Chromosome"/>
</dbReference>
<name>A0ABX6JYZ2_9MICO</name>
<feature type="transmembrane region" description="Helical" evidence="7">
    <location>
        <begin position="290"/>
        <end position="308"/>
    </location>
</feature>